<evidence type="ECO:0000256" key="3">
    <source>
        <dbReference type="ARBA" id="ARBA00008746"/>
    </source>
</evidence>
<accession>A0A9D2IHU0</accession>
<dbReference type="GO" id="GO:0005886">
    <property type="term" value="C:plasma membrane"/>
    <property type="evidence" value="ECO:0007669"/>
    <property type="project" value="UniProtKB-SubCell"/>
</dbReference>
<evidence type="ECO:0000256" key="5">
    <source>
        <dbReference type="ARBA" id="ARBA00013555"/>
    </source>
</evidence>
<dbReference type="Pfam" id="PF00690">
    <property type="entry name" value="Cation_ATPase_N"/>
    <property type="match status" value="1"/>
</dbReference>
<protein>
    <recommendedName>
        <fullName evidence="5">Magnesium-transporting ATPase, P-type 1</fullName>
        <ecNumber evidence="4">7.2.2.14</ecNumber>
    </recommendedName>
    <alternativeName>
        <fullName evidence="16">Mg(2+) transport ATPase, P-type 1</fullName>
    </alternativeName>
</protein>
<dbReference type="EC" id="7.2.2.14" evidence="4"/>
<dbReference type="InterPro" id="IPR023214">
    <property type="entry name" value="HAD_sf"/>
</dbReference>
<evidence type="ECO:0000313" key="20">
    <source>
        <dbReference type="EMBL" id="HIZ09804.1"/>
    </source>
</evidence>
<evidence type="ECO:0000256" key="9">
    <source>
        <dbReference type="ARBA" id="ARBA00022692"/>
    </source>
</evidence>
<evidence type="ECO:0000256" key="6">
    <source>
        <dbReference type="ARBA" id="ARBA00022475"/>
    </source>
</evidence>
<sequence>MAESILRAEEAKERLRASAAAGEAEVRALLGAKEGGLSAAEAKERCERLGANVLPAGKKRGAFGRLVAAFANPFTAVLCALALISVFTDIVFAAEGEKNYVTVAVIAVMVLVSGVLRFVQESRGSAAAEKLASMIRTTATVLRGGEVCEVPVSELAVGDEVRLSAGDMIPADLRIVRAKDLFVSQSALTGESAPEEKSAGPSAGDASPACGCLAFMGTNVVSGSGTGIVAVTGADTFLGRTARSLGGRREKTAFEKGVNSVSHILIGFMLAMVPVVFLLNGLTKGDWMGALLFAVSIAVGLTPEMLPMIVTACLARGALALSRKKVIVKDMNAVQNFGAMDILCTDKTGTLTQDKVVLELHLNVEGEEDARVLQRAFLNSNYQTGLKNLMDVAVIERTHALISSGEIDAAQTQGWSKTDEIPFDFERRRMSVAVSDGSQTLLITKGAVEEMLAVSSRAQVGGGLCPLTGELKAAVRARADELNGQGMRVLAVAQKVLPEGRAVSCEDETDMVLIGYLAFLDPPKETTAEAISRLHSLGVAVKILTGDNEKVTACICRKVGLSGGSILLGSDLENLNDEQLAAAAQKATVFAKLSPAQKERVVRALRERGHVVGFMGDGINDAPAMRAADVGISVDTAADIAKESAGVILLEKDLTVVADGVVEGRRTHANMMKYIKITASSNFGNMLSVLAASAFLPFLPMLSVQLILLNLVYDLSCTAIPWDNAEKESLQKPAVWESRSIVRFMFTFGPISSVLDIATYLLLYFVFCPAFAGAGYAAADAAARARFEALFRAGWFVESVFTQSLVIHLLRCEKAPFIRSRASLPVCAATALGVAALTAFVYTPAGTAVGLAPLPAIYYALLAAVVAAYMALAALAKRLYVRRFGCLL</sequence>
<dbReference type="PROSITE" id="PS00154">
    <property type="entry name" value="ATPASE_E1_E2"/>
    <property type="match status" value="1"/>
</dbReference>
<dbReference type="SMART" id="SM00831">
    <property type="entry name" value="Cation_ATPase_N"/>
    <property type="match status" value="1"/>
</dbReference>
<feature type="transmembrane region" description="Helical" evidence="18">
    <location>
        <begin position="822"/>
        <end position="844"/>
    </location>
</feature>
<dbReference type="SUPFAM" id="SSF56784">
    <property type="entry name" value="HAD-like"/>
    <property type="match status" value="1"/>
</dbReference>
<feature type="transmembrane region" description="Helical" evidence="18">
    <location>
        <begin position="744"/>
        <end position="777"/>
    </location>
</feature>
<reference evidence="20" key="2">
    <citation type="submission" date="2021-04" db="EMBL/GenBank/DDBJ databases">
        <authorList>
            <person name="Gilroy R."/>
        </authorList>
    </citation>
    <scope>NUCLEOTIDE SEQUENCE</scope>
    <source>
        <strain evidence="20">CHK192-19661</strain>
    </source>
</reference>
<feature type="transmembrane region" description="Helical" evidence="18">
    <location>
        <begin position="856"/>
        <end position="875"/>
    </location>
</feature>
<dbReference type="PANTHER" id="PTHR42861">
    <property type="entry name" value="CALCIUM-TRANSPORTING ATPASE"/>
    <property type="match status" value="1"/>
</dbReference>
<dbReference type="InterPro" id="IPR059000">
    <property type="entry name" value="ATPase_P-type_domA"/>
</dbReference>
<dbReference type="NCBIfam" id="TIGR01524">
    <property type="entry name" value="ATPase-IIIB_Mg"/>
    <property type="match status" value="1"/>
</dbReference>
<dbReference type="SFLD" id="SFLDF00027">
    <property type="entry name" value="p-type_atpase"/>
    <property type="match status" value="1"/>
</dbReference>
<evidence type="ECO:0000256" key="1">
    <source>
        <dbReference type="ARBA" id="ARBA00003954"/>
    </source>
</evidence>
<dbReference type="SFLD" id="SFLDS00003">
    <property type="entry name" value="Haloacid_Dehalogenase"/>
    <property type="match status" value="1"/>
</dbReference>
<dbReference type="SFLD" id="SFLDG00002">
    <property type="entry name" value="C1.7:_P-type_atpase_like"/>
    <property type="match status" value="1"/>
</dbReference>
<keyword evidence="14 18" id="KW-1133">Transmembrane helix</keyword>
<feature type="transmembrane region" description="Helical" evidence="18">
    <location>
        <begin position="291"/>
        <end position="315"/>
    </location>
</feature>
<dbReference type="Pfam" id="PF13246">
    <property type="entry name" value="Cation_ATPase"/>
    <property type="match status" value="1"/>
</dbReference>
<keyword evidence="7" id="KW-0997">Cell inner membrane</keyword>
<dbReference type="InterPro" id="IPR023298">
    <property type="entry name" value="ATPase_P-typ_TM_dom_sf"/>
</dbReference>
<evidence type="ECO:0000256" key="18">
    <source>
        <dbReference type="SAM" id="Phobius"/>
    </source>
</evidence>
<dbReference type="Gene3D" id="3.40.1110.10">
    <property type="entry name" value="Calcium-transporting ATPase, cytoplasmic domain N"/>
    <property type="match status" value="1"/>
</dbReference>
<feature type="transmembrane region" description="Helical" evidence="18">
    <location>
        <begin position="100"/>
        <end position="119"/>
    </location>
</feature>
<dbReference type="Proteomes" id="UP000824025">
    <property type="component" value="Unassembled WGS sequence"/>
</dbReference>
<keyword evidence="9 18" id="KW-0812">Transmembrane</keyword>
<evidence type="ECO:0000256" key="17">
    <source>
        <dbReference type="ARBA" id="ARBA00047295"/>
    </source>
</evidence>
<evidence type="ECO:0000259" key="19">
    <source>
        <dbReference type="SMART" id="SM00831"/>
    </source>
</evidence>
<dbReference type="SUPFAM" id="SSF81665">
    <property type="entry name" value="Calcium ATPase, transmembrane domain M"/>
    <property type="match status" value="1"/>
</dbReference>
<evidence type="ECO:0000256" key="11">
    <source>
        <dbReference type="ARBA" id="ARBA00022840"/>
    </source>
</evidence>
<evidence type="ECO:0000256" key="16">
    <source>
        <dbReference type="ARBA" id="ARBA00029806"/>
    </source>
</evidence>
<evidence type="ECO:0000313" key="21">
    <source>
        <dbReference type="Proteomes" id="UP000824025"/>
    </source>
</evidence>
<evidence type="ECO:0000256" key="4">
    <source>
        <dbReference type="ARBA" id="ARBA00012786"/>
    </source>
</evidence>
<dbReference type="GO" id="GO:0015444">
    <property type="term" value="F:P-type magnesium transporter activity"/>
    <property type="evidence" value="ECO:0007669"/>
    <property type="project" value="UniProtKB-EC"/>
</dbReference>
<keyword evidence="6" id="KW-1003">Cell membrane</keyword>
<keyword evidence="15 18" id="KW-0472">Membrane</keyword>
<dbReference type="Gene3D" id="2.70.150.10">
    <property type="entry name" value="Calcium-transporting ATPase, cytoplasmic transduction domain A"/>
    <property type="match status" value="1"/>
</dbReference>
<feature type="domain" description="Cation-transporting P-type ATPase N-terminal" evidence="19">
    <location>
        <begin position="17"/>
        <end position="90"/>
    </location>
</feature>
<evidence type="ECO:0000256" key="2">
    <source>
        <dbReference type="ARBA" id="ARBA00004429"/>
    </source>
</evidence>
<dbReference type="InterPro" id="IPR001757">
    <property type="entry name" value="P_typ_ATPase"/>
</dbReference>
<evidence type="ECO:0000256" key="13">
    <source>
        <dbReference type="ARBA" id="ARBA00022967"/>
    </source>
</evidence>
<organism evidence="20 21">
    <name type="scientific">Candidatus Borkfalkia avicola</name>
    <dbReference type="NCBI Taxonomy" id="2838503"/>
    <lineage>
        <taxon>Bacteria</taxon>
        <taxon>Bacillati</taxon>
        <taxon>Bacillota</taxon>
        <taxon>Clostridia</taxon>
        <taxon>Christensenellales</taxon>
        <taxon>Christensenellaceae</taxon>
        <taxon>Candidatus Borkfalkia</taxon>
    </lineage>
</organism>
<reference evidence="20" key="1">
    <citation type="journal article" date="2021" name="PeerJ">
        <title>Extensive microbial diversity within the chicken gut microbiome revealed by metagenomics and culture.</title>
        <authorList>
            <person name="Gilroy R."/>
            <person name="Ravi A."/>
            <person name="Getino M."/>
            <person name="Pursley I."/>
            <person name="Horton D.L."/>
            <person name="Alikhan N.F."/>
            <person name="Baker D."/>
            <person name="Gharbi K."/>
            <person name="Hall N."/>
            <person name="Watson M."/>
            <person name="Adriaenssens E.M."/>
            <person name="Foster-Nyarko E."/>
            <person name="Jarju S."/>
            <person name="Secka A."/>
            <person name="Antonio M."/>
            <person name="Oren A."/>
            <person name="Chaudhuri R.R."/>
            <person name="La Ragione R."/>
            <person name="Hildebrand F."/>
            <person name="Pallen M.J."/>
        </authorList>
    </citation>
    <scope>NUCLEOTIDE SEQUENCE</scope>
    <source>
        <strain evidence="20">CHK192-19661</strain>
    </source>
</reference>
<comment type="caution">
    <text evidence="20">The sequence shown here is derived from an EMBL/GenBank/DDBJ whole genome shotgun (WGS) entry which is preliminary data.</text>
</comment>
<dbReference type="Gene3D" id="3.40.50.1000">
    <property type="entry name" value="HAD superfamily/HAD-like"/>
    <property type="match status" value="1"/>
</dbReference>
<dbReference type="InterPro" id="IPR008250">
    <property type="entry name" value="ATPase_P-typ_transduc_dom_A_sf"/>
</dbReference>
<dbReference type="Pfam" id="PF00122">
    <property type="entry name" value="E1-E2_ATPase"/>
    <property type="match status" value="1"/>
</dbReference>
<feature type="transmembrane region" description="Helical" evidence="18">
    <location>
        <begin position="66"/>
        <end position="88"/>
    </location>
</feature>
<dbReference type="InterPro" id="IPR018303">
    <property type="entry name" value="ATPase_P-typ_P_site"/>
</dbReference>
<keyword evidence="13" id="KW-1278">Translocase</keyword>
<dbReference type="InterPro" id="IPR036412">
    <property type="entry name" value="HAD-like_sf"/>
</dbReference>
<evidence type="ECO:0000256" key="15">
    <source>
        <dbReference type="ARBA" id="ARBA00023136"/>
    </source>
</evidence>
<dbReference type="InterPro" id="IPR044492">
    <property type="entry name" value="P_typ_ATPase_HD_dom"/>
</dbReference>
<dbReference type="CDD" id="cd02077">
    <property type="entry name" value="P-type_ATPase_Mg"/>
    <property type="match status" value="1"/>
</dbReference>
<proteinExistence type="inferred from homology"/>
<dbReference type="EMBL" id="DXCF01000027">
    <property type="protein sequence ID" value="HIZ09804.1"/>
    <property type="molecule type" value="Genomic_DNA"/>
</dbReference>
<dbReference type="InterPro" id="IPR004014">
    <property type="entry name" value="ATPase_P-typ_cation-transptr_N"/>
</dbReference>
<feature type="transmembrane region" description="Helical" evidence="18">
    <location>
        <begin position="258"/>
        <end position="279"/>
    </location>
</feature>
<dbReference type="AlphaFoldDB" id="A0A9D2IHU0"/>
<evidence type="ECO:0000256" key="14">
    <source>
        <dbReference type="ARBA" id="ARBA00022989"/>
    </source>
</evidence>
<name>A0A9D2IHU0_9FIRM</name>
<evidence type="ECO:0000256" key="10">
    <source>
        <dbReference type="ARBA" id="ARBA00022741"/>
    </source>
</evidence>
<evidence type="ECO:0000256" key="8">
    <source>
        <dbReference type="ARBA" id="ARBA00022553"/>
    </source>
</evidence>
<keyword evidence="10" id="KW-0547">Nucleotide-binding</keyword>
<comment type="similarity">
    <text evidence="3">Belongs to the cation transport ATPase (P-type) (TC 3.A.3) family. Type IIIB subfamily.</text>
</comment>
<comment type="subcellular location">
    <subcellularLocation>
        <location evidence="2">Cell inner membrane</location>
        <topology evidence="2">Multi-pass membrane protein</topology>
    </subcellularLocation>
</comment>
<dbReference type="NCBIfam" id="NF011702">
    <property type="entry name" value="PRK15122.1"/>
    <property type="match status" value="1"/>
</dbReference>
<gene>
    <name evidence="20" type="primary">mgtA</name>
    <name evidence="20" type="ORF">H9726_04865</name>
</gene>
<dbReference type="InterPro" id="IPR006068">
    <property type="entry name" value="ATPase_P-typ_cation-transptr_C"/>
</dbReference>
<evidence type="ECO:0000256" key="12">
    <source>
        <dbReference type="ARBA" id="ARBA00022842"/>
    </source>
</evidence>
<keyword evidence="11" id="KW-0067">ATP-binding</keyword>
<keyword evidence="12" id="KW-0460">Magnesium</keyword>
<dbReference type="PRINTS" id="PR01836">
    <property type="entry name" value="MGATPASE"/>
</dbReference>
<dbReference type="InterPro" id="IPR006415">
    <property type="entry name" value="P-type_ATPase_IIIB"/>
</dbReference>
<comment type="function">
    <text evidence="1">Mediates magnesium influx to the cytosol.</text>
</comment>
<dbReference type="NCBIfam" id="TIGR01494">
    <property type="entry name" value="ATPase_P-type"/>
    <property type="match status" value="2"/>
</dbReference>
<evidence type="ECO:0000256" key="7">
    <source>
        <dbReference type="ARBA" id="ARBA00022519"/>
    </source>
</evidence>
<dbReference type="Gene3D" id="1.20.1110.10">
    <property type="entry name" value="Calcium-transporting ATPase, transmembrane domain"/>
    <property type="match status" value="1"/>
</dbReference>
<dbReference type="SUPFAM" id="SSF81653">
    <property type="entry name" value="Calcium ATPase, transduction domain A"/>
    <property type="match status" value="1"/>
</dbReference>
<keyword evidence="8" id="KW-0597">Phosphoprotein</keyword>
<dbReference type="GO" id="GO:0016887">
    <property type="term" value="F:ATP hydrolysis activity"/>
    <property type="evidence" value="ECO:0007669"/>
    <property type="project" value="InterPro"/>
</dbReference>
<dbReference type="GO" id="GO:0005524">
    <property type="term" value="F:ATP binding"/>
    <property type="evidence" value="ECO:0007669"/>
    <property type="project" value="UniProtKB-KW"/>
</dbReference>
<dbReference type="InterPro" id="IPR023299">
    <property type="entry name" value="ATPase_P-typ_cyto_dom_N"/>
</dbReference>
<comment type="catalytic activity">
    <reaction evidence="17">
        <text>Mg(2+)(out) + ATP + H2O = Mg(2+)(in) + ADP + phosphate + H(+)</text>
        <dbReference type="Rhea" id="RHEA:10260"/>
        <dbReference type="ChEBI" id="CHEBI:15377"/>
        <dbReference type="ChEBI" id="CHEBI:15378"/>
        <dbReference type="ChEBI" id="CHEBI:18420"/>
        <dbReference type="ChEBI" id="CHEBI:30616"/>
        <dbReference type="ChEBI" id="CHEBI:43474"/>
        <dbReference type="ChEBI" id="CHEBI:456216"/>
        <dbReference type="EC" id="7.2.2.14"/>
    </reaction>
</comment>
<dbReference type="Pfam" id="PF00689">
    <property type="entry name" value="Cation_ATPase_C"/>
    <property type="match status" value="1"/>
</dbReference>